<feature type="compositionally biased region" description="Polar residues" evidence="1">
    <location>
        <begin position="185"/>
        <end position="202"/>
    </location>
</feature>
<protein>
    <submittedName>
        <fullName evidence="2">Uncharacterized protein</fullName>
    </submittedName>
</protein>
<evidence type="ECO:0000313" key="3">
    <source>
        <dbReference type="Proteomes" id="UP001231518"/>
    </source>
</evidence>
<dbReference type="AlphaFoldDB" id="A0AAD8DYY2"/>
<comment type="caution">
    <text evidence="2">The sequence shown here is derived from an EMBL/GenBank/DDBJ whole genome shotgun (WGS) entry which is preliminary data.</text>
</comment>
<feature type="compositionally biased region" description="Basic and acidic residues" evidence="1">
    <location>
        <begin position="145"/>
        <end position="166"/>
    </location>
</feature>
<proteinExistence type="predicted"/>
<evidence type="ECO:0000313" key="2">
    <source>
        <dbReference type="EMBL" id="KAJ8731594.1"/>
    </source>
</evidence>
<organism evidence="2 3">
    <name type="scientific">Mythimna separata</name>
    <name type="common">Oriental armyworm</name>
    <name type="synonym">Pseudaletia separata</name>
    <dbReference type="NCBI Taxonomy" id="271217"/>
    <lineage>
        <taxon>Eukaryota</taxon>
        <taxon>Metazoa</taxon>
        <taxon>Ecdysozoa</taxon>
        <taxon>Arthropoda</taxon>
        <taxon>Hexapoda</taxon>
        <taxon>Insecta</taxon>
        <taxon>Pterygota</taxon>
        <taxon>Neoptera</taxon>
        <taxon>Endopterygota</taxon>
        <taxon>Lepidoptera</taxon>
        <taxon>Glossata</taxon>
        <taxon>Ditrysia</taxon>
        <taxon>Noctuoidea</taxon>
        <taxon>Noctuidae</taxon>
        <taxon>Noctuinae</taxon>
        <taxon>Hadenini</taxon>
        <taxon>Mythimna</taxon>
    </lineage>
</organism>
<gene>
    <name evidence="2" type="ORF">PYW07_004758</name>
</gene>
<keyword evidence="3" id="KW-1185">Reference proteome</keyword>
<reference evidence="2" key="1">
    <citation type="submission" date="2023-03" db="EMBL/GenBank/DDBJ databases">
        <title>Chromosome-level genomes of two armyworms, Mythimna separata and Mythimna loreyi, provide insights into the biosynthesis and reception of sex pheromones.</title>
        <authorList>
            <person name="Zhao H."/>
        </authorList>
    </citation>
    <scope>NUCLEOTIDE SEQUENCE</scope>
    <source>
        <strain evidence="2">BeijingLab</strain>
        <tissue evidence="2">Pupa</tissue>
    </source>
</reference>
<dbReference type="EMBL" id="JARGEI010000005">
    <property type="protein sequence ID" value="KAJ8731594.1"/>
    <property type="molecule type" value="Genomic_DNA"/>
</dbReference>
<sequence length="216" mass="23716">MMPTDDVSDLKDVFDAINRLCETMRTSTYDEVADDSPEEDNIEVENVISSNTASVAETISVVDVEADVAQVVECDTELISPSEVSIRTIEAYRAERWSDALVSPPTDETDTFPSDTEPANAACEPISEMYFTASSEVSLLSDVELPERPTVDEDTTPEVKDKEEKKEVVPIAGHVAAMRERFESMTRTNTPCPDLARSTSPSLDVFRTTPSPDLLG</sequence>
<feature type="region of interest" description="Disordered" evidence="1">
    <location>
        <begin position="141"/>
        <end position="166"/>
    </location>
</feature>
<accession>A0AAD8DYY2</accession>
<evidence type="ECO:0000256" key="1">
    <source>
        <dbReference type="SAM" id="MobiDB-lite"/>
    </source>
</evidence>
<dbReference type="Proteomes" id="UP001231518">
    <property type="component" value="Chromosome 16"/>
</dbReference>
<feature type="region of interest" description="Disordered" evidence="1">
    <location>
        <begin position="183"/>
        <end position="216"/>
    </location>
</feature>
<name>A0AAD8DYY2_MYTSE</name>